<gene>
    <name evidence="1" type="ORF">ABR189_01400</name>
</gene>
<comment type="caution">
    <text evidence="1">The sequence shown here is derived from an EMBL/GenBank/DDBJ whole genome shotgun (WGS) entry which is preliminary data.</text>
</comment>
<name>A0ABV2SYZ2_9BACT</name>
<organism evidence="1 2">
    <name type="scientific">Chitinophaga defluvii</name>
    <dbReference type="NCBI Taxonomy" id="3163343"/>
    <lineage>
        <taxon>Bacteria</taxon>
        <taxon>Pseudomonadati</taxon>
        <taxon>Bacteroidota</taxon>
        <taxon>Chitinophagia</taxon>
        <taxon>Chitinophagales</taxon>
        <taxon>Chitinophagaceae</taxon>
        <taxon>Chitinophaga</taxon>
    </lineage>
</organism>
<evidence type="ECO:0000313" key="1">
    <source>
        <dbReference type="EMBL" id="MET6995998.1"/>
    </source>
</evidence>
<evidence type="ECO:0000313" key="2">
    <source>
        <dbReference type="Proteomes" id="UP001549749"/>
    </source>
</evidence>
<dbReference type="RefSeq" id="WP_354658645.1">
    <property type="nucleotide sequence ID" value="NZ_JBEXAC010000001.1"/>
</dbReference>
<protein>
    <recommendedName>
        <fullName evidence="3">DUF5018 domain-containing protein</fullName>
    </recommendedName>
</protein>
<evidence type="ECO:0008006" key="3">
    <source>
        <dbReference type="Google" id="ProtNLM"/>
    </source>
</evidence>
<dbReference type="PROSITE" id="PS51257">
    <property type="entry name" value="PROKAR_LIPOPROTEIN"/>
    <property type="match status" value="1"/>
</dbReference>
<dbReference type="Proteomes" id="UP001549749">
    <property type="component" value="Unassembled WGS sequence"/>
</dbReference>
<proteinExistence type="predicted"/>
<sequence length="468" mass="51138">MKKYNLYTGWLPLLLLLVFSCKKPDPIEGSGGPDGLLNFSVSIPGESAAYSANTAGPYHDGDTLFINVPTSEEEPVDVTRLKPAASLANNSHMTPGLPGILDFTTPVEVTVVNGKGVTQKNYIKVLPTLPKTLFKKVWFKNAQALGVLRTNISGMTVLGDNMLVADFNVWDAGDAGSGVRVYDKLTGAFKKIVPAPTTFTAQVCADDAGHFAVNRYNIYGAGFMLYYYEDINSAPKLILNYAASDGCPVELGKKMSITGNLKEGKAYVYAAAEGTNTYLYWEFMNGVPVSNIPKSVTYGGAGGAWSYGIVKRMSIEENASLYISYCHYDGADTDLKKGSRFDILSATQDITQLKKENHDYKILDFDVFTVKGDKFLAILQQGFWAWDATSVKVFEITDEGKLNMVPSDAGYKDFMLFSSDIYGGTNYNKWGDIVVDVKGNEVYIYASLANTDAATSGVMAYRMIYTPQ</sequence>
<keyword evidence="2" id="KW-1185">Reference proteome</keyword>
<accession>A0ABV2SYZ2</accession>
<reference evidence="1 2" key="1">
    <citation type="submission" date="2024-06" db="EMBL/GenBank/DDBJ databases">
        <title>Chitinophaga defluvii sp. nov., isolated from municipal sewage.</title>
        <authorList>
            <person name="Zhang L."/>
        </authorList>
    </citation>
    <scope>NUCLEOTIDE SEQUENCE [LARGE SCALE GENOMIC DNA]</scope>
    <source>
        <strain evidence="1 2">H8</strain>
    </source>
</reference>
<dbReference type="EMBL" id="JBEXAC010000001">
    <property type="protein sequence ID" value="MET6995998.1"/>
    <property type="molecule type" value="Genomic_DNA"/>
</dbReference>